<dbReference type="RefSeq" id="XP_033683887.1">
    <property type="nucleotide sequence ID" value="XM_033833290.1"/>
</dbReference>
<evidence type="ECO:0000256" key="9">
    <source>
        <dbReference type="ARBA" id="ARBA00023295"/>
    </source>
</evidence>
<dbReference type="InterPro" id="IPR014480">
    <property type="entry name" value="Mannan-1_6-alpha_mannosidase"/>
</dbReference>
<dbReference type="PANTHER" id="PTHR12145">
    <property type="entry name" value="MANNAN ENDO-1,6-ALPHA-MANNOSIDASE DCW1"/>
    <property type="match status" value="1"/>
</dbReference>
<dbReference type="EMBL" id="ML987195">
    <property type="protein sequence ID" value="KAF2248883.1"/>
    <property type="molecule type" value="Genomic_DNA"/>
</dbReference>
<dbReference type="Proteomes" id="UP000800094">
    <property type="component" value="Unassembled WGS sequence"/>
</dbReference>
<evidence type="ECO:0000256" key="5">
    <source>
        <dbReference type="ARBA" id="ARBA00022729"/>
    </source>
</evidence>
<keyword evidence="7" id="KW-0472">Membrane</keyword>
<dbReference type="GO" id="GO:0008496">
    <property type="term" value="F:mannan endo-1,6-alpha-mannosidase activity"/>
    <property type="evidence" value="ECO:0007669"/>
    <property type="project" value="UniProtKB-UniRule"/>
</dbReference>
<evidence type="ECO:0000256" key="8">
    <source>
        <dbReference type="ARBA" id="ARBA00023180"/>
    </source>
</evidence>
<dbReference type="PIRSF" id="PIRSF016302">
    <property type="entry name" value="Man_a_manosd"/>
    <property type="match status" value="1"/>
</dbReference>
<name>A0A6A6IH82_9PLEO</name>
<evidence type="ECO:0000256" key="2">
    <source>
        <dbReference type="ARBA" id="ARBA00004308"/>
    </source>
</evidence>
<evidence type="ECO:0000256" key="10">
    <source>
        <dbReference type="PIRNR" id="PIRNR016302"/>
    </source>
</evidence>
<comment type="similarity">
    <text evidence="3 10">Belongs to the glycosyl hydrolase 76 family.</text>
</comment>
<proteinExistence type="inferred from homology"/>
<dbReference type="Pfam" id="PF03663">
    <property type="entry name" value="Glyco_hydro_76"/>
    <property type="match status" value="1"/>
</dbReference>
<dbReference type="GO" id="GO:0012505">
    <property type="term" value="C:endomembrane system"/>
    <property type="evidence" value="ECO:0007669"/>
    <property type="project" value="UniProtKB-SubCell"/>
</dbReference>
<dbReference type="GO" id="GO:0016052">
    <property type="term" value="P:carbohydrate catabolic process"/>
    <property type="evidence" value="ECO:0007669"/>
    <property type="project" value="InterPro"/>
</dbReference>
<feature type="compositionally biased region" description="Low complexity" evidence="11">
    <location>
        <begin position="396"/>
        <end position="410"/>
    </location>
</feature>
<evidence type="ECO:0000313" key="13">
    <source>
        <dbReference type="EMBL" id="KAF2248883.1"/>
    </source>
</evidence>
<evidence type="ECO:0000256" key="6">
    <source>
        <dbReference type="ARBA" id="ARBA00022801"/>
    </source>
</evidence>
<gene>
    <name evidence="13" type="ORF">BU26DRAFT_564576</name>
</gene>
<feature type="region of interest" description="Disordered" evidence="11">
    <location>
        <begin position="392"/>
        <end position="422"/>
    </location>
</feature>
<dbReference type="InterPro" id="IPR005198">
    <property type="entry name" value="Glyco_hydro_76"/>
</dbReference>
<organism evidence="13 14">
    <name type="scientific">Trematosphaeria pertusa</name>
    <dbReference type="NCBI Taxonomy" id="390896"/>
    <lineage>
        <taxon>Eukaryota</taxon>
        <taxon>Fungi</taxon>
        <taxon>Dikarya</taxon>
        <taxon>Ascomycota</taxon>
        <taxon>Pezizomycotina</taxon>
        <taxon>Dothideomycetes</taxon>
        <taxon>Pleosporomycetidae</taxon>
        <taxon>Pleosporales</taxon>
        <taxon>Massarineae</taxon>
        <taxon>Trematosphaeriaceae</taxon>
        <taxon>Trematosphaeria</taxon>
    </lineage>
</organism>
<reference evidence="13" key="1">
    <citation type="journal article" date="2020" name="Stud. Mycol.">
        <title>101 Dothideomycetes genomes: a test case for predicting lifestyles and emergence of pathogens.</title>
        <authorList>
            <person name="Haridas S."/>
            <person name="Albert R."/>
            <person name="Binder M."/>
            <person name="Bloem J."/>
            <person name="Labutti K."/>
            <person name="Salamov A."/>
            <person name="Andreopoulos B."/>
            <person name="Baker S."/>
            <person name="Barry K."/>
            <person name="Bills G."/>
            <person name="Bluhm B."/>
            <person name="Cannon C."/>
            <person name="Castanera R."/>
            <person name="Culley D."/>
            <person name="Daum C."/>
            <person name="Ezra D."/>
            <person name="Gonzalez J."/>
            <person name="Henrissat B."/>
            <person name="Kuo A."/>
            <person name="Liang C."/>
            <person name="Lipzen A."/>
            <person name="Lutzoni F."/>
            <person name="Magnuson J."/>
            <person name="Mondo S."/>
            <person name="Nolan M."/>
            <person name="Ohm R."/>
            <person name="Pangilinan J."/>
            <person name="Park H.-J."/>
            <person name="Ramirez L."/>
            <person name="Alfaro M."/>
            <person name="Sun H."/>
            <person name="Tritt A."/>
            <person name="Yoshinaga Y."/>
            <person name="Zwiers L.-H."/>
            <person name="Turgeon B."/>
            <person name="Goodwin S."/>
            <person name="Spatafora J."/>
            <person name="Crous P."/>
            <person name="Grigoriev I."/>
        </authorList>
    </citation>
    <scope>NUCLEOTIDE SEQUENCE</scope>
    <source>
        <strain evidence="13">CBS 122368</strain>
    </source>
</reference>
<dbReference type="OrthoDB" id="4187847at2759"/>
<feature type="chain" id="PRO_5025656266" description="Mannan endo-1,6-alpha-mannosidase" evidence="12">
    <location>
        <begin position="22"/>
        <end position="448"/>
    </location>
</feature>
<dbReference type="FunFam" id="1.50.10.20:FF:000006">
    <property type="entry name" value="Mannan endo-1,6-alpha-mannosidase"/>
    <property type="match status" value="1"/>
</dbReference>
<evidence type="ECO:0000256" key="4">
    <source>
        <dbReference type="ARBA" id="ARBA00012350"/>
    </source>
</evidence>
<sequence length="448" mass="47798">MLLRSYAVSLALPLSFYAAVALDLDVNSLDSIKSTAKTIASAIVGSYNDNLEEERVPGLFEEPYYWWEAGAVWESLLEYSHLTGDSQFNDLISTGILHQVGDYDAFMPPNQTKTLGNADQATWGLAAMTAAEIGFPEPSGETKWVDLAVNVFNTQAARWDEESCGGGLKWQIFTFNNGYNYKNTWSNAGFFLLSARLALFTKNETYSQWAEEAYQWMQDVGLISDFHAFDGTDDRANCSQINHIQWTCNHAMLTEGAALLYNLTSGDNTWKDAVTGFVNASSVFQNDTILSEVACENNGKCDVDQKAFKGVAVRSFARAAIAAPFASESINTMLQASAKGAAANCDGDGNDLTCGLRWTGENDDADSVDDGGLGEAFSAMAAVQALLWPQAEPVESGNSTSPSPSASGTGSPSGTGGAAGPENTNAAGMTVASWGTAFLGAVFAVLLL</sequence>
<dbReference type="SUPFAM" id="SSF48208">
    <property type="entry name" value="Six-hairpin glycosidases"/>
    <property type="match status" value="1"/>
</dbReference>
<comment type="subcellular location">
    <subcellularLocation>
        <location evidence="2">Endomembrane system</location>
    </subcellularLocation>
</comment>
<protein>
    <recommendedName>
        <fullName evidence="4 10">Mannan endo-1,6-alpha-mannosidase</fullName>
        <ecNumber evidence="4 10">3.2.1.101</ecNumber>
    </recommendedName>
</protein>
<dbReference type="InterPro" id="IPR008928">
    <property type="entry name" value="6-hairpin_glycosidase_sf"/>
</dbReference>
<dbReference type="GO" id="GO:0009272">
    <property type="term" value="P:fungal-type cell wall biogenesis"/>
    <property type="evidence" value="ECO:0007669"/>
    <property type="project" value="TreeGrafter"/>
</dbReference>
<evidence type="ECO:0000256" key="11">
    <source>
        <dbReference type="SAM" id="MobiDB-lite"/>
    </source>
</evidence>
<evidence type="ECO:0000256" key="1">
    <source>
        <dbReference type="ARBA" id="ARBA00001452"/>
    </source>
</evidence>
<keyword evidence="9 10" id="KW-0326">Glycosidase</keyword>
<evidence type="ECO:0000256" key="7">
    <source>
        <dbReference type="ARBA" id="ARBA00023136"/>
    </source>
</evidence>
<dbReference type="Gene3D" id="1.50.10.20">
    <property type="match status" value="1"/>
</dbReference>
<evidence type="ECO:0000256" key="12">
    <source>
        <dbReference type="SAM" id="SignalP"/>
    </source>
</evidence>
<keyword evidence="14" id="KW-1185">Reference proteome</keyword>
<evidence type="ECO:0000256" key="3">
    <source>
        <dbReference type="ARBA" id="ARBA00009699"/>
    </source>
</evidence>
<keyword evidence="5 12" id="KW-0732">Signal</keyword>
<feature type="signal peptide" evidence="12">
    <location>
        <begin position="1"/>
        <end position="21"/>
    </location>
</feature>
<dbReference type="AlphaFoldDB" id="A0A6A6IH82"/>
<keyword evidence="8" id="KW-0325">Glycoprotein</keyword>
<dbReference type="GeneID" id="54586620"/>
<comment type="catalytic activity">
    <reaction evidence="1 10">
        <text>Random hydrolysis of (1-&gt;6)-alpha-D-mannosidic linkages in unbranched (1-&gt;6)-mannans.</text>
        <dbReference type="EC" id="3.2.1.101"/>
    </reaction>
</comment>
<evidence type="ECO:0000313" key="14">
    <source>
        <dbReference type="Proteomes" id="UP000800094"/>
    </source>
</evidence>
<accession>A0A6A6IH82</accession>
<dbReference type="PANTHER" id="PTHR12145:SF36">
    <property type="entry name" value="MANNAN ENDO-1,6-ALPHA-MANNOSIDASE DCW1"/>
    <property type="match status" value="1"/>
</dbReference>
<dbReference type="EC" id="3.2.1.101" evidence="4 10"/>
<keyword evidence="6 10" id="KW-0378">Hydrolase</keyword>